<reference evidence="3 4" key="1">
    <citation type="journal article" date="2011" name="Genome Res.">
        <title>Phylogeny-wide analysis of social amoeba genomes highlights ancient origins for complex intercellular communication.</title>
        <authorList>
            <person name="Heidel A.J."/>
            <person name="Lawal H.M."/>
            <person name="Felder M."/>
            <person name="Schilde C."/>
            <person name="Helps N.R."/>
            <person name="Tunggal B."/>
            <person name="Rivero F."/>
            <person name="John U."/>
            <person name="Schleicher M."/>
            <person name="Eichinger L."/>
            <person name="Platzer M."/>
            <person name="Noegel A.A."/>
            <person name="Schaap P."/>
            <person name="Gloeckner G."/>
        </authorList>
    </citation>
    <scope>NUCLEOTIDE SEQUENCE [LARGE SCALE GENOMIC DNA]</scope>
    <source>
        <strain evidence="4">ATCC 26659 / Pp 5 / PN500</strain>
    </source>
</reference>
<protein>
    <recommendedName>
        <fullName evidence="2">CMP/dCMP-type deaminase domain-containing protein</fullName>
    </recommendedName>
</protein>
<dbReference type="PANTHER" id="PTHR11079:SF203">
    <property type="entry name" value="CMP_DCMP-TYPE DEAMINASE DOMAIN-CONTAINING PROTEIN"/>
    <property type="match status" value="1"/>
</dbReference>
<dbReference type="InterPro" id="IPR002125">
    <property type="entry name" value="CMP_dCMP_dom"/>
</dbReference>
<dbReference type="AlphaFoldDB" id="D3AWW0"/>
<evidence type="ECO:0000259" key="2">
    <source>
        <dbReference type="PROSITE" id="PS51747"/>
    </source>
</evidence>
<sequence length="217" mass="24107">MLKYILALVLVTVAVSLACDDPFVEMPRPTRLLYPEDLSRAERKYHEKYMQIAYDLAIEKNNLFTTVIVAPNGTVACTGLNQNENSAIYHGEMVAIMNCSRIHNKNTWEGYSLYTTGESCVMCHAAAMWAGFSKVIYGTSIQTMYCDKCLGQIPVLSNQINALAYGLSGNNSPAQVIGGILRKKTDTIYPNFCLQPSNGWHVDPICSKCAKYPELDD</sequence>
<proteinExistence type="predicted"/>
<dbReference type="Proteomes" id="UP000001396">
    <property type="component" value="Unassembled WGS sequence"/>
</dbReference>
<accession>D3AWW0</accession>
<evidence type="ECO:0000313" key="3">
    <source>
        <dbReference type="EMBL" id="EFA86783.1"/>
    </source>
</evidence>
<name>D3AWW0_HETP5</name>
<organism evidence="3 4">
    <name type="scientific">Heterostelium pallidum (strain ATCC 26659 / Pp 5 / PN500)</name>
    <name type="common">Cellular slime mold</name>
    <name type="synonym">Polysphondylium pallidum</name>
    <dbReference type="NCBI Taxonomy" id="670386"/>
    <lineage>
        <taxon>Eukaryota</taxon>
        <taxon>Amoebozoa</taxon>
        <taxon>Evosea</taxon>
        <taxon>Eumycetozoa</taxon>
        <taxon>Dictyostelia</taxon>
        <taxon>Acytosteliales</taxon>
        <taxon>Acytosteliaceae</taxon>
        <taxon>Heterostelium</taxon>
    </lineage>
</organism>
<dbReference type="Gene3D" id="3.40.140.10">
    <property type="entry name" value="Cytidine Deaminase, domain 2"/>
    <property type="match status" value="1"/>
</dbReference>
<dbReference type="RefSeq" id="XP_020438887.1">
    <property type="nucleotide sequence ID" value="XM_020571613.1"/>
</dbReference>
<dbReference type="GO" id="GO:0052717">
    <property type="term" value="F:tRNA-specific adenosine-34 deaminase activity"/>
    <property type="evidence" value="ECO:0007669"/>
    <property type="project" value="TreeGrafter"/>
</dbReference>
<dbReference type="FunCoup" id="D3AWW0">
    <property type="interactions" value="2"/>
</dbReference>
<dbReference type="GO" id="GO:0002100">
    <property type="term" value="P:tRNA wobble adenosine to inosine editing"/>
    <property type="evidence" value="ECO:0007669"/>
    <property type="project" value="TreeGrafter"/>
</dbReference>
<dbReference type="PANTHER" id="PTHR11079">
    <property type="entry name" value="CYTOSINE DEAMINASE FAMILY MEMBER"/>
    <property type="match status" value="1"/>
</dbReference>
<dbReference type="EMBL" id="ADBJ01000002">
    <property type="protein sequence ID" value="EFA86783.1"/>
    <property type="molecule type" value="Genomic_DNA"/>
</dbReference>
<keyword evidence="4" id="KW-1185">Reference proteome</keyword>
<feature type="chain" id="PRO_5003041106" description="CMP/dCMP-type deaminase domain-containing protein" evidence="1">
    <location>
        <begin position="19"/>
        <end position="217"/>
    </location>
</feature>
<evidence type="ECO:0000313" key="4">
    <source>
        <dbReference type="Proteomes" id="UP000001396"/>
    </source>
</evidence>
<gene>
    <name evidence="3" type="ORF">PPL_00588</name>
</gene>
<dbReference type="PROSITE" id="PS51257">
    <property type="entry name" value="PROKAR_LIPOPROTEIN"/>
    <property type="match status" value="1"/>
</dbReference>
<feature type="signal peptide" evidence="1">
    <location>
        <begin position="1"/>
        <end position="18"/>
    </location>
</feature>
<dbReference type="InParanoid" id="D3AWW0"/>
<dbReference type="PROSITE" id="PS51747">
    <property type="entry name" value="CYT_DCMP_DEAMINASES_2"/>
    <property type="match status" value="1"/>
</dbReference>
<dbReference type="InterPro" id="IPR016193">
    <property type="entry name" value="Cytidine_deaminase-like"/>
</dbReference>
<dbReference type="CDD" id="cd01285">
    <property type="entry name" value="nucleoside_deaminase"/>
    <property type="match status" value="1"/>
</dbReference>
<feature type="domain" description="CMP/dCMP-type deaminase" evidence="2">
    <location>
        <begin position="44"/>
        <end position="157"/>
    </location>
</feature>
<comment type="caution">
    <text evidence="3">The sequence shown here is derived from an EMBL/GenBank/DDBJ whole genome shotgun (WGS) entry which is preliminary data.</text>
</comment>
<dbReference type="OMA" id="IMNCTSK"/>
<dbReference type="GeneID" id="31356121"/>
<evidence type="ECO:0000256" key="1">
    <source>
        <dbReference type="SAM" id="SignalP"/>
    </source>
</evidence>
<dbReference type="SUPFAM" id="SSF53927">
    <property type="entry name" value="Cytidine deaminase-like"/>
    <property type="match status" value="1"/>
</dbReference>
<keyword evidence="1" id="KW-0732">Signal</keyword>
<dbReference type="STRING" id="670386.D3AWW0"/>
<dbReference type="Pfam" id="PF00383">
    <property type="entry name" value="dCMP_cyt_deam_1"/>
    <property type="match status" value="1"/>
</dbReference>